<comment type="caution">
    <text evidence="2">The sequence shown here is derived from an EMBL/GenBank/DDBJ whole genome shotgun (WGS) entry which is preliminary data.</text>
</comment>
<sequence>MTRRFFILTAAVAVLLLGSGCGKGKAERRQASRTPSSGPAIAPPAIPGVDEGDSASDGLLVKAGPPGKLGQTYKFDETMDRGALRIICRIPDVRAALPKRKPVDFKGPYAIRDPKTVEPYKVIYDGIRQRGYDITNELEFYKDWNPPSVETPLNWLRSDGDHLAVNGVAIMLQGIEAGAREELGRGRGLINHRYRQANFIHGRNNHGGYSIAFVPPNEKVILGSGDHFPCEIAFKDLRTGQPFGEPVTLPPLPFKREGVYAGWLLRANP</sequence>
<organism evidence="2">
    <name type="scientific">marine sediment metagenome</name>
    <dbReference type="NCBI Taxonomy" id="412755"/>
    <lineage>
        <taxon>unclassified sequences</taxon>
        <taxon>metagenomes</taxon>
        <taxon>ecological metagenomes</taxon>
    </lineage>
</organism>
<feature type="non-terminal residue" evidence="2">
    <location>
        <position position="269"/>
    </location>
</feature>
<protein>
    <submittedName>
        <fullName evidence="2">Uncharacterized protein</fullName>
    </submittedName>
</protein>
<feature type="region of interest" description="Disordered" evidence="1">
    <location>
        <begin position="25"/>
        <end position="48"/>
    </location>
</feature>
<name>A0A0F9A7J5_9ZZZZ</name>
<proteinExistence type="predicted"/>
<gene>
    <name evidence="2" type="ORF">LCGC14_2882900</name>
</gene>
<dbReference type="EMBL" id="LAZR01056279">
    <property type="protein sequence ID" value="KKK74524.1"/>
    <property type="molecule type" value="Genomic_DNA"/>
</dbReference>
<dbReference type="AlphaFoldDB" id="A0A0F9A7J5"/>
<reference evidence="2" key="1">
    <citation type="journal article" date="2015" name="Nature">
        <title>Complex archaea that bridge the gap between prokaryotes and eukaryotes.</title>
        <authorList>
            <person name="Spang A."/>
            <person name="Saw J.H."/>
            <person name="Jorgensen S.L."/>
            <person name="Zaremba-Niedzwiedzka K."/>
            <person name="Martijn J."/>
            <person name="Lind A.E."/>
            <person name="van Eijk R."/>
            <person name="Schleper C."/>
            <person name="Guy L."/>
            <person name="Ettema T.J."/>
        </authorList>
    </citation>
    <scope>NUCLEOTIDE SEQUENCE</scope>
</reference>
<accession>A0A0F9A7J5</accession>
<evidence type="ECO:0000313" key="2">
    <source>
        <dbReference type="EMBL" id="KKK74524.1"/>
    </source>
</evidence>
<dbReference type="PROSITE" id="PS51257">
    <property type="entry name" value="PROKAR_LIPOPROTEIN"/>
    <property type="match status" value="1"/>
</dbReference>
<evidence type="ECO:0000256" key="1">
    <source>
        <dbReference type="SAM" id="MobiDB-lite"/>
    </source>
</evidence>